<evidence type="ECO:0000256" key="6">
    <source>
        <dbReference type="ARBA" id="ARBA00022729"/>
    </source>
</evidence>
<dbReference type="SMART" id="SM00369">
    <property type="entry name" value="LRR_TYP"/>
    <property type="match status" value="10"/>
</dbReference>
<reference evidence="14" key="1">
    <citation type="journal article" date="2010" name="Nat. Biotechnol.">
        <title>Draft genome sequence of the oilseed species Ricinus communis.</title>
        <authorList>
            <person name="Chan A.P."/>
            <person name="Crabtree J."/>
            <person name="Zhao Q."/>
            <person name="Lorenzi H."/>
            <person name="Orvis J."/>
            <person name="Puiu D."/>
            <person name="Melake-Berhan A."/>
            <person name="Jones K.M."/>
            <person name="Redman J."/>
            <person name="Chen G."/>
            <person name="Cahoon E.B."/>
            <person name="Gedil M."/>
            <person name="Stanke M."/>
            <person name="Haas B.J."/>
            <person name="Wortman J.R."/>
            <person name="Fraser-Liggett C.M."/>
            <person name="Ravel J."/>
            <person name="Rabinowicz P.D."/>
        </authorList>
    </citation>
    <scope>NUCLEOTIDE SEQUENCE [LARGE SCALE GENOMIC DNA]</scope>
    <source>
        <strain evidence="14">cv. Hale</strain>
    </source>
</reference>
<keyword evidence="8 12" id="KW-1133">Transmembrane helix</keyword>
<dbReference type="InterPro" id="IPR001611">
    <property type="entry name" value="Leu-rich_rpt"/>
</dbReference>
<dbReference type="eggNOG" id="KOG0619">
    <property type="taxonomic scope" value="Eukaryota"/>
</dbReference>
<dbReference type="GO" id="GO:0032440">
    <property type="term" value="F:2-alkenal reductase [NAD(P)H] activity"/>
    <property type="evidence" value="ECO:0007669"/>
    <property type="project" value="UniProtKB-EC"/>
</dbReference>
<accession>B9RVK5</accession>
<keyword evidence="3" id="KW-1003">Cell membrane</keyword>
<evidence type="ECO:0000256" key="10">
    <source>
        <dbReference type="ARBA" id="ARBA00023170"/>
    </source>
</evidence>
<dbReference type="InterPro" id="IPR046956">
    <property type="entry name" value="RLP23-like"/>
</dbReference>
<dbReference type="SMART" id="SM00365">
    <property type="entry name" value="LRR_SD22"/>
    <property type="match status" value="4"/>
</dbReference>
<protein>
    <submittedName>
        <fullName evidence="13">Serine-threonine protein kinase, plant-type, putative</fullName>
        <ecNumber evidence="13">1.3.1.74</ecNumber>
    </submittedName>
</protein>
<evidence type="ECO:0000256" key="12">
    <source>
        <dbReference type="SAM" id="Phobius"/>
    </source>
</evidence>
<keyword evidence="13" id="KW-0560">Oxidoreductase</keyword>
<dbReference type="PANTHER" id="PTHR48063:SF16">
    <property type="entry name" value="LRR RECEPTOR-LIKE SERINE_THREONINE-PROTEIN KINASE GSO1"/>
    <property type="match status" value="1"/>
</dbReference>
<dbReference type="AlphaFoldDB" id="B9RVK5"/>
<proteinExistence type="inferred from homology"/>
<keyword evidence="14" id="KW-1185">Reference proteome</keyword>
<evidence type="ECO:0000256" key="2">
    <source>
        <dbReference type="ARBA" id="ARBA00009592"/>
    </source>
</evidence>
<dbReference type="InParanoid" id="B9RVK5"/>
<keyword evidence="9 12" id="KW-0472">Membrane</keyword>
<dbReference type="FunFam" id="3.80.10.10:FF:000299">
    <property type="entry name" value="Piriformospora indica-insensitive protein 2"/>
    <property type="match status" value="1"/>
</dbReference>
<keyword evidence="4" id="KW-0433">Leucine-rich repeat</keyword>
<sequence>MDCLESDREALDDFRKGLTDSENHLSSWHGNLSFNYFNRIPIPKFFESLEKVQYLNLANAGFAGTIPPNLGNMSALRYLNISSANLKLAVDNVEWVSGLTCLKYLALDFVDLSMAGSDWIAALNVLPHLTELHLSFCNLYDSISDLKSVNFSSLAVIDLSFNHISSKFPNWVVNISSIAYVDLGGNKLHGRIPLGLSELPNLQFLDLSSNYLYASSFQLFRGSWKNLEALYLSSNHVHGKLPASIGNMTSLSDLSLSDCKIDGTFPSSIGKLCSLEYLDFFQSNLTGSLPEVLVGADNCFSKSPFPLLQFLMLGDNQLVGKLPNWLGELQNLVILSLHSNLFHGSIPASFGSLKQLTEIYLNQNQLNGTLPDGLGQLSKLSYLDVSSNYLTGTIPTSWGMLSNLSSLDVSFNPIIECLHFNSMQLICLHAMWVLRFQPGFNIKDISLGKIPNSFKVGDLGRIDLSFNNFEGPIPIPSGAVQILNLSNNKFSSTITEKIFFPGILFISLAGNQLTGPIPDSIGEMQFIVGKLTCLQTLHLRNNNISGELPLSFQKLSSLETLDVGENRLTGEIPEWIGNDLSHLRILVLRSNAFSGGLPSTITNLSYLLAENHLTGAIPASLDNIKAMTEVKNSNQYLHYVMRENVYYEENILVNTKGETLRFTKTISLLTCIDLSGNRLHGVIPEIITNLAGLVVLNLSSNYLTGQIPSRISELRQLSSFDFSSNMFSGPIPPSMSSLSFLGYLNLSDNNLSGRIPFSGQLSTFQASSFACNPGLCGVPLVVPCPGDYPTTSSSNEDDVNHGYNYSVDYWFYSIIGLGFGVGISVPYFVFVIQRSWGAVYFSIEDNTVDKLLDVINIAVLHFRNYSRSR</sequence>
<keyword evidence="6" id="KW-0732">Signal</keyword>
<dbReference type="FunFam" id="3.80.10.10:FF:000095">
    <property type="entry name" value="LRR receptor-like serine/threonine-protein kinase GSO1"/>
    <property type="match status" value="2"/>
</dbReference>
<feature type="transmembrane region" description="Helical" evidence="12">
    <location>
        <begin position="809"/>
        <end position="832"/>
    </location>
</feature>
<dbReference type="EMBL" id="EQ973821">
    <property type="protein sequence ID" value="EEF44581.1"/>
    <property type="molecule type" value="Genomic_DNA"/>
</dbReference>
<dbReference type="InterPro" id="IPR032675">
    <property type="entry name" value="LRR_dom_sf"/>
</dbReference>
<name>B9RVK5_RICCO</name>
<evidence type="ECO:0000256" key="1">
    <source>
        <dbReference type="ARBA" id="ARBA00004251"/>
    </source>
</evidence>
<evidence type="ECO:0000256" key="9">
    <source>
        <dbReference type="ARBA" id="ARBA00023136"/>
    </source>
</evidence>
<dbReference type="GO" id="GO:0016301">
    <property type="term" value="F:kinase activity"/>
    <property type="evidence" value="ECO:0007669"/>
    <property type="project" value="UniProtKB-KW"/>
</dbReference>
<dbReference type="EC" id="1.3.1.74" evidence="13"/>
<dbReference type="Gene3D" id="3.80.10.10">
    <property type="entry name" value="Ribonuclease Inhibitor"/>
    <property type="match status" value="5"/>
</dbReference>
<keyword evidence="5 12" id="KW-0812">Transmembrane</keyword>
<comment type="subcellular location">
    <subcellularLocation>
        <location evidence="1">Cell membrane</location>
        <topology evidence="1">Single-pass type I membrane protein</topology>
    </subcellularLocation>
</comment>
<organism evidence="13 14">
    <name type="scientific">Ricinus communis</name>
    <name type="common">Castor bean</name>
    <dbReference type="NCBI Taxonomy" id="3988"/>
    <lineage>
        <taxon>Eukaryota</taxon>
        <taxon>Viridiplantae</taxon>
        <taxon>Streptophyta</taxon>
        <taxon>Embryophyta</taxon>
        <taxon>Tracheophyta</taxon>
        <taxon>Spermatophyta</taxon>
        <taxon>Magnoliopsida</taxon>
        <taxon>eudicotyledons</taxon>
        <taxon>Gunneridae</taxon>
        <taxon>Pentapetalae</taxon>
        <taxon>rosids</taxon>
        <taxon>fabids</taxon>
        <taxon>Malpighiales</taxon>
        <taxon>Euphorbiaceae</taxon>
        <taxon>Acalyphoideae</taxon>
        <taxon>Acalypheae</taxon>
        <taxon>Ricinus</taxon>
    </lineage>
</organism>
<dbReference type="SUPFAM" id="SSF52058">
    <property type="entry name" value="L domain-like"/>
    <property type="match status" value="3"/>
</dbReference>
<keyword evidence="7" id="KW-0677">Repeat</keyword>
<evidence type="ECO:0000256" key="3">
    <source>
        <dbReference type="ARBA" id="ARBA00022475"/>
    </source>
</evidence>
<gene>
    <name evidence="13" type="ORF">RCOM_0964330</name>
</gene>
<evidence type="ECO:0000313" key="14">
    <source>
        <dbReference type="Proteomes" id="UP000008311"/>
    </source>
</evidence>
<dbReference type="Pfam" id="PF13855">
    <property type="entry name" value="LRR_8"/>
    <property type="match status" value="4"/>
</dbReference>
<dbReference type="Proteomes" id="UP000008311">
    <property type="component" value="Unassembled WGS sequence"/>
</dbReference>
<comment type="similarity">
    <text evidence="2">Belongs to the RLP family.</text>
</comment>
<dbReference type="Pfam" id="PF00560">
    <property type="entry name" value="LRR_1"/>
    <property type="match status" value="3"/>
</dbReference>
<dbReference type="InterPro" id="IPR003591">
    <property type="entry name" value="Leu-rich_rpt_typical-subtyp"/>
</dbReference>
<evidence type="ECO:0000256" key="11">
    <source>
        <dbReference type="ARBA" id="ARBA00023180"/>
    </source>
</evidence>
<keyword evidence="11" id="KW-0325">Glycoprotein</keyword>
<evidence type="ECO:0000256" key="7">
    <source>
        <dbReference type="ARBA" id="ARBA00022737"/>
    </source>
</evidence>
<evidence type="ECO:0000256" key="5">
    <source>
        <dbReference type="ARBA" id="ARBA00022692"/>
    </source>
</evidence>
<keyword evidence="13" id="KW-0808">Transferase</keyword>
<keyword evidence="13" id="KW-0418">Kinase</keyword>
<keyword evidence="10" id="KW-0675">Receptor</keyword>
<dbReference type="GO" id="GO:0005886">
    <property type="term" value="C:plasma membrane"/>
    <property type="evidence" value="ECO:0007669"/>
    <property type="project" value="UniProtKB-SubCell"/>
</dbReference>
<evidence type="ECO:0000256" key="4">
    <source>
        <dbReference type="ARBA" id="ARBA00022614"/>
    </source>
</evidence>
<evidence type="ECO:0000313" key="13">
    <source>
        <dbReference type="EMBL" id="EEF44581.1"/>
    </source>
</evidence>
<evidence type="ECO:0000256" key="8">
    <source>
        <dbReference type="ARBA" id="ARBA00022989"/>
    </source>
</evidence>
<dbReference type="PANTHER" id="PTHR48063">
    <property type="entry name" value="LRR RECEPTOR-LIKE KINASE"/>
    <property type="match status" value="1"/>
</dbReference>